<dbReference type="Pfam" id="PF13432">
    <property type="entry name" value="TPR_16"/>
    <property type="match status" value="1"/>
</dbReference>
<dbReference type="Proteomes" id="UP000187209">
    <property type="component" value="Unassembled WGS sequence"/>
</dbReference>
<organism evidence="4 5">
    <name type="scientific">Stentor coeruleus</name>
    <dbReference type="NCBI Taxonomy" id="5963"/>
    <lineage>
        <taxon>Eukaryota</taxon>
        <taxon>Sar</taxon>
        <taxon>Alveolata</taxon>
        <taxon>Ciliophora</taxon>
        <taxon>Postciliodesmatophora</taxon>
        <taxon>Heterotrichea</taxon>
        <taxon>Heterotrichida</taxon>
        <taxon>Stentoridae</taxon>
        <taxon>Stentor</taxon>
    </lineage>
</organism>
<dbReference type="Gene3D" id="1.25.40.10">
    <property type="entry name" value="Tetratricopeptide repeat domain"/>
    <property type="match status" value="2"/>
</dbReference>
<sequence length="363" mass="41281">MDKKSGFMYGLNKALENATSKNTIFIEQLPVGVSKFRALIHSTLSENHRSAAFDILFNVTDEVSKRDYIDGVLCAGRFLLSNKFVEECYIFLSICQQKVEQVYGEPVDYALYEEIGNMFYLAGLCNDAIRWYEKLMDLNEAPESRMYFNIGMCYQVMEMHTEAIESYTKSTYADPKFTKSWVNLGYCYIKTGRASKAIQAFQQLPLSAESLLCLGNAHFHNKNYEESIAFYLRSIEFKEDSGTYNNLGLALKKVGLLQDSIYAFCDSLSCKPSSEAVTNLLTLYIELEKKSEAVQIYKTCGHLLSLQDSKILMKVFEEKFPNKRNTIIAGGAQNIFANIIRKNTIIGKRNSIIPRTPSPNKLK</sequence>
<keyword evidence="1" id="KW-0677">Repeat</keyword>
<dbReference type="InterPro" id="IPR011990">
    <property type="entry name" value="TPR-like_helical_dom_sf"/>
</dbReference>
<evidence type="ECO:0000256" key="3">
    <source>
        <dbReference type="PROSITE-ProRule" id="PRU00339"/>
    </source>
</evidence>
<dbReference type="PANTHER" id="PTHR16193">
    <property type="entry name" value="TETRATRICOPEPTIDE REPEAT PROTEIN 27"/>
    <property type="match status" value="1"/>
</dbReference>
<reference evidence="4 5" key="1">
    <citation type="submission" date="2016-11" db="EMBL/GenBank/DDBJ databases">
        <title>The macronuclear genome of Stentor coeruleus: a giant cell with tiny introns.</title>
        <authorList>
            <person name="Slabodnick M."/>
            <person name="Ruby J.G."/>
            <person name="Reiff S.B."/>
            <person name="Swart E.C."/>
            <person name="Gosai S."/>
            <person name="Prabakaran S."/>
            <person name="Witkowska E."/>
            <person name="Larue G.E."/>
            <person name="Fisher S."/>
            <person name="Freeman R.M."/>
            <person name="Gunawardena J."/>
            <person name="Chu W."/>
            <person name="Stover N.A."/>
            <person name="Gregory B.D."/>
            <person name="Nowacki M."/>
            <person name="Derisi J."/>
            <person name="Roy S.W."/>
            <person name="Marshall W.F."/>
            <person name="Sood P."/>
        </authorList>
    </citation>
    <scope>NUCLEOTIDE SEQUENCE [LARGE SCALE GENOMIC DNA]</scope>
    <source>
        <strain evidence="4">WM001</strain>
    </source>
</reference>
<dbReference type="EMBL" id="MPUH01000301">
    <property type="protein sequence ID" value="OMJ83506.1"/>
    <property type="molecule type" value="Genomic_DNA"/>
</dbReference>
<keyword evidence="5" id="KW-1185">Reference proteome</keyword>
<keyword evidence="2 3" id="KW-0802">TPR repeat</keyword>
<accession>A0A1R2C3C3</accession>
<dbReference type="PROSITE" id="PS50005">
    <property type="entry name" value="TPR"/>
    <property type="match status" value="2"/>
</dbReference>
<name>A0A1R2C3C3_9CILI</name>
<dbReference type="InterPro" id="IPR044244">
    <property type="entry name" value="TTC27/Emw1"/>
</dbReference>
<protein>
    <submittedName>
        <fullName evidence="4">Uncharacterized protein</fullName>
    </submittedName>
</protein>
<feature type="repeat" description="TPR" evidence="3">
    <location>
        <begin position="144"/>
        <end position="177"/>
    </location>
</feature>
<dbReference type="OrthoDB" id="6618506at2759"/>
<comment type="caution">
    <text evidence="4">The sequence shown here is derived from an EMBL/GenBank/DDBJ whole genome shotgun (WGS) entry which is preliminary data.</text>
</comment>
<dbReference type="InterPro" id="IPR019734">
    <property type="entry name" value="TPR_rpt"/>
</dbReference>
<dbReference type="Pfam" id="PF13181">
    <property type="entry name" value="TPR_8"/>
    <property type="match status" value="2"/>
</dbReference>
<dbReference type="PANTHER" id="PTHR16193:SF0">
    <property type="entry name" value="TETRATRICOPEPTIDE REPEAT PROTEIN 27"/>
    <property type="match status" value="1"/>
</dbReference>
<dbReference type="AlphaFoldDB" id="A0A1R2C3C3"/>
<evidence type="ECO:0000313" key="4">
    <source>
        <dbReference type="EMBL" id="OMJ83506.1"/>
    </source>
</evidence>
<dbReference type="SMART" id="SM00028">
    <property type="entry name" value="TPR"/>
    <property type="match status" value="5"/>
</dbReference>
<evidence type="ECO:0000313" key="5">
    <source>
        <dbReference type="Proteomes" id="UP000187209"/>
    </source>
</evidence>
<gene>
    <name evidence="4" type="ORF">SteCoe_15537</name>
</gene>
<proteinExistence type="predicted"/>
<dbReference type="SUPFAM" id="SSF48452">
    <property type="entry name" value="TPR-like"/>
    <property type="match status" value="2"/>
</dbReference>
<evidence type="ECO:0000256" key="2">
    <source>
        <dbReference type="ARBA" id="ARBA00022803"/>
    </source>
</evidence>
<feature type="repeat" description="TPR" evidence="3">
    <location>
        <begin position="208"/>
        <end position="241"/>
    </location>
</feature>
<evidence type="ECO:0000256" key="1">
    <source>
        <dbReference type="ARBA" id="ARBA00022737"/>
    </source>
</evidence>